<evidence type="ECO:0000256" key="3">
    <source>
        <dbReference type="ARBA" id="ARBA00022989"/>
    </source>
</evidence>
<dbReference type="GO" id="GO:0005794">
    <property type="term" value="C:Golgi apparatus"/>
    <property type="evidence" value="ECO:0007669"/>
    <property type="project" value="TreeGrafter"/>
</dbReference>
<dbReference type="GeneID" id="16992805"/>
<evidence type="ECO:0000256" key="4">
    <source>
        <dbReference type="ARBA" id="ARBA00023136"/>
    </source>
</evidence>
<evidence type="ECO:0000256" key="1">
    <source>
        <dbReference type="ARBA" id="ARBA00004141"/>
    </source>
</evidence>
<evidence type="ECO:0000313" key="6">
    <source>
        <dbReference type="EMBL" id="BAM79248.1"/>
    </source>
</evidence>
<evidence type="ECO:0000256" key="2">
    <source>
        <dbReference type="ARBA" id="ARBA00022692"/>
    </source>
</evidence>
<proteinExistence type="inferred from homology"/>
<dbReference type="AlphaFoldDB" id="M1VFE6"/>
<feature type="transmembrane region" description="Helical" evidence="5">
    <location>
        <begin position="84"/>
        <end position="115"/>
    </location>
</feature>
<dbReference type="OrthoDB" id="63113at2759"/>
<comment type="subcellular location">
    <subcellularLocation>
        <location evidence="1 5">Membrane</location>
        <topology evidence="1 5">Multi-pass membrane protein</topology>
    </subcellularLocation>
</comment>
<accession>M1VFE6</accession>
<dbReference type="Gramene" id="CME009CT">
    <property type="protein sequence ID" value="CME009CT"/>
    <property type="gene ID" value="CME009C"/>
</dbReference>
<dbReference type="Proteomes" id="UP000007014">
    <property type="component" value="Chromosome 5"/>
</dbReference>
<dbReference type="OMA" id="HSTPISW"/>
<sequence>MFSVLRGKVHWERKQPMLATALPSAASRALDRLSGTALEWIWQCWSAAQPWPPFFDTKQFTAPQGALELKERLAINIPYYRGNYIILGCGLLILAALLRPVIVVAAILLFLLYSYLFYGQLENFYPWWTTRRKHVAFGVAAALVAYGVDAIGTISSTLVVAALLALVHSACHKCNDEVDFEANLPNGR</sequence>
<keyword evidence="7" id="KW-1185">Reference proteome</keyword>
<dbReference type="InterPro" id="IPR004895">
    <property type="entry name" value="Prenylated_rab_accept_PRA1"/>
</dbReference>
<dbReference type="RefSeq" id="XP_005535534.1">
    <property type="nucleotide sequence ID" value="XM_005535477.1"/>
</dbReference>
<evidence type="ECO:0000313" key="7">
    <source>
        <dbReference type="Proteomes" id="UP000007014"/>
    </source>
</evidence>
<reference evidence="6 7" key="2">
    <citation type="journal article" date="2007" name="BMC Biol.">
        <title>A 100%-complete sequence reveals unusually simple genomic features in the hot-spring red alga Cyanidioschyzon merolae.</title>
        <authorList>
            <person name="Nozaki H."/>
            <person name="Takano H."/>
            <person name="Misumi O."/>
            <person name="Terasawa K."/>
            <person name="Matsuzaki M."/>
            <person name="Maruyama S."/>
            <person name="Nishida K."/>
            <person name="Yagisawa F."/>
            <person name="Yoshida Y."/>
            <person name="Fujiwara T."/>
            <person name="Takio S."/>
            <person name="Tamura K."/>
            <person name="Chung S.J."/>
            <person name="Nakamura S."/>
            <person name="Kuroiwa H."/>
            <person name="Tanaka K."/>
            <person name="Sato N."/>
            <person name="Kuroiwa T."/>
        </authorList>
    </citation>
    <scope>NUCLEOTIDE SEQUENCE [LARGE SCALE GENOMIC DNA]</scope>
    <source>
        <strain evidence="6 7">10D</strain>
    </source>
</reference>
<keyword evidence="4 5" id="KW-0472">Membrane</keyword>
<keyword evidence="2 5" id="KW-0812">Transmembrane</keyword>
<protein>
    <recommendedName>
        <fullName evidence="5">PRA1 family protein</fullName>
    </recommendedName>
</protein>
<dbReference type="Pfam" id="PF03208">
    <property type="entry name" value="PRA1"/>
    <property type="match status" value="1"/>
</dbReference>
<dbReference type="EMBL" id="AP006487">
    <property type="protein sequence ID" value="BAM79248.1"/>
    <property type="molecule type" value="Genomic_DNA"/>
</dbReference>
<gene>
    <name evidence="6" type="ORF">CYME_CME009C</name>
</gene>
<dbReference type="GO" id="GO:0016020">
    <property type="term" value="C:membrane"/>
    <property type="evidence" value="ECO:0007669"/>
    <property type="project" value="UniProtKB-SubCell"/>
</dbReference>
<dbReference type="KEGG" id="cme:CYME_CME009C"/>
<name>M1VFE6_CYAM1</name>
<dbReference type="PANTHER" id="PTHR19317:SF0">
    <property type="entry name" value="PRENYLATED RAB ACCEPTOR PROTEIN 1"/>
    <property type="match status" value="1"/>
</dbReference>
<reference evidence="6 7" key="1">
    <citation type="journal article" date="2004" name="Nature">
        <title>Genome sequence of the ultrasmall unicellular red alga Cyanidioschyzon merolae 10D.</title>
        <authorList>
            <person name="Matsuzaki M."/>
            <person name="Misumi O."/>
            <person name="Shin-i T."/>
            <person name="Maruyama S."/>
            <person name="Takahara M."/>
            <person name="Miyagishima S."/>
            <person name="Mori T."/>
            <person name="Nishida K."/>
            <person name="Yagisawa F."/>
            <person name="Nishida K."/>
            <person name="Yoshida Y."/>
            <person name="Nishimura Y."/>
            <person name="Nakao S."/>
            <person name="Kobayashi T."/>
            <person name="Momoyama Y."/>
            <person name="Higashiyama T."/>
            <person name="Minoda A."/>
            <person name="Sano M."/>
            <person name="Nomoto H."/>
            <person name="Oishi K."/>
            <person name="Hayashi H."/>
            <person name="Ohta F."/>
            <person name="Nishizaka S."/>
            <person name="Haga S."/>
            <person name="Miura S."/>
            <person name="Morishita T."/>
            <person name="Kabeya Y."/>
            <person name="Terasawa K."/>
            <person name="Suzuki Y."/>
            <person name="Ishii Y."/>
            <person name="Asakawa S."/>
            <person name="Takano H."/>
            <person name="Ohta N."/>
            <person name="Kuroiwa H."/>
            <person name="Tanaka K."/>
            <person name="Shimizu N."/>
            <person name="Sugano S."/>
            <person name="Sato N."/>
            <person name="Nozaki H."/>
            <person name="Ogasawara N."/>
            <person name="Kohara Y."/>
            <person name="Kuroiwa T."/>
        </authorList>
    </citation>
    <scope>NUCLEOTIDE SEQUENCE [LARGE SCALE GENOMIC DNA]</scope>
    <source>
        <strain evidence="6 7">10D</strain>
    </source>
</reference>
<feature type="transmembrane region" description="Helical" evidence="5">
    <location>
        <begin position="135"/>
        <end position="167"/>
    </location>
</feature>
<dbReference type="PANTHER" id="PTHR19317">
    <property type="entry name" value="PRENYLATED RAB ACCEPTOR 1-RELATED"/>
    <property type="match status" value="1"/>
</dbReference>
<comment type="similarity">
    <text evidence="5">Belongs to the PRA1 family.</text>
</comment>
<dbReference type="HOGENOM" id="CLU_1442984_0_0_1"/>
<organism evidence="6 7">
    <name type="scientific">Cyanidioschyzon merolae (strain NIES-3377 / 10D)</name>
    <name type="common">Unicellular red alga</name>
    <dbReference type="NCBI Taxonomy" id="280699"/>
    <lineage>
        <taxon>Eukaryota</taxon>
        <taxon>Rhodophyta</taxon>
        <taxon>Bangiophyceae</taxon>
        <taxon>Cyanidiales</taxon>
        <taxon>Cyanidiaceae</taxon>
        <taxon>Cyanidioschyzon</taxon>
    </lineage>
</organism>
<evidence type="ECO:0000256" key="5">
    <source>
        <dbReference type="RuleBase" id="RU363107"/>
    </source>
</evidence>
<keyword evidence="3 5" id="KW-1133">Transmembrane helix</keyword>